<dbReference type="Proteomes" id="UP000195447">
    <property type="component" value="Unassembled WGS sequence"/>
</dbReference>
<dbReference type="RefSeq" id="WP_087158160.1">
    <property type="nucleotide sequence ID" value="NZ_NFKM01000002.1"/>
</dbReference>
<feature type="compositionally biased region" description="Basic and acidic residues" evidence="1">
    <location>
        <begin position="134"/>
        <end position="148"/>
    </location>
</feature>
<organism evidence="2 3">
    <name type="scientific">Faecalitalea cylindroides</name>
    <dbReference type="NCBI Taxonomy" id="39483"/>
    <lineage>
        <taxon>Bacteria</taxon>
        <taxon>Bacillati</taxon>
        <taxon>Bacillota</taxon>
        <taxon>Erysipelotrichia</taxon>
        <taxon>Erysipelotrichales</taxon>
        <taxon>Erysipelotrichaceae</taxon>
        <taxon>Faecalitalea</taxon>
    </lineage>
</organism>
<sequence>MNGYVRIYRKIVDWEWYTDVNTKALFLHLILLANHDDKKWRGETVRRGELVTSYGNLASQTGLTFQQVRTCLKKLQSTHDITIKTTNKNTLIMVVKYDFYQSDEQTEIERINKQTNNQITNNQQSNNNQITTNKNDKNDKNIKEKEIDKEKESFSQVVLTMMLDTGDEYEITESLLKEWQQLHPRVNVLEEMQKMKAWLYANPNKRKTKRGMKRFINSWLSSSKSYSENRSGNNTEPKVPDWYKNTGETKPDDELLKQVEEMKRGLNRET</sequence>
<evidence type="ECO:0000256" key="1">
    <source>
        <dbReference type="SAM" id="MobiDB-lite"/>
    </source>
</evidence>
<dbReference type="EMBL" id="NFKM01000002">
    <property type="protein sequence ID" value="OUP61718.1"/>
    <property type="molecule type" value="Genomic_DNA"/>
</dbReference>
<evidence type="ECO:0000313" key="3">
    <source>
        <dbReference type="Proteomes" id="UP000195447"/>
    </source>
</evidence>
<keyword evidence="3" id="KW-1185">Reference proteome</keyword>
<feature type="compositionally biased region" description="Low complexity" evidence="1">
    <location>
        <begin position="114"/>
        <end position="133"/>
    </location>
</feature>
<name>A0A1Y4LYQ2_9FIRM</name>
<reference evidence="3" key="1">
    <citation type="submission" date="2017-04" db="EMBL/GenBank/DDBJ databases">
        <title>Function of individual gut microbiota members based on whole genome sequencing of pure cultures obtained from chicken caecum.</title>
        <authorList>
            <person name="Medvecky M."/>
            <person name="Cejkova D."/>
            <person name="Polansky O."/>
            <person name="Karasova D."/>
            <person name="Kubasova T."/>
            <person name="Cizek A."/>
            <person name="Rychlik I."/>
        </authorList>
    </citation>
    <scope>NUCLEOTIDE SEQUENCE [LARGE SCALE GENOMIC DNA]</scope>
    <source>
        <strain evidence="3">An178</strain>
    </source>
</reference>
<feature type="region of interest" description="Disordered" evidence="1">
    <location>
        <begin position="114"/>
        <end position="148"/>
    </location>
</feature>
<comment type="caution">
    <text evidence="2">The sequence shown here is derived from an EMBL/GenBank/DDBJ whole genome shotgun (WGS) entry which is preliminary data.</text>
</comment>
<evidence type="ECO:0008006" key="4">
    <source>
        <dbReference type="Google" id="ProtNLM"/>
    </source>
</evidence>
<gene>
    <name evidence="2" type="ORF">B5F14_01810</name>
</gene>
<accession>A0A1Y4LYQ2</accession>
<feature type="compositionally biased region" description="Basic and acidic residues" evidence="1">
    <location>
        <begin position="247"/>
        <end position="270"/>
    </location>
</feature>
<feature type="region of interest" description="Disordered" evidence="1">
    <location>
        <begin position="223"/>
        <end position="270"/>
    </location>
</feature>
<evidence type="ECO:0000313" key="2">
    <source>
        <dbReference type="EMBL" id="OUP61718.1"/>
    </source>
</evidence>
<dbReference type="AlphaFoldDB" id="A0A1Y4LYQ2"/>
<feature type="compositionally biased region" description="Polar residues" evidence="1">
    <location>
        <begin position="223"/>
        <end position="236"/>
    </location>
</feature>
<proteinExistence type="predicted"/>
<protein>
    <recommendedName>
        <fullName evidence="4">DnaD domain-containing protein</fullName>
    </recommendedName>
</protein>